<dbReference type="EMBL" id="JH126408">
    <property type="protein sequence ID" value="EGX87642.1"/>
    <property type="molecule type" value="Genomic_DNA"/>
</dbReference>
<sequence>MNYLLMQIFLPFSPNKPTEGTIMFGSALSLRARHLRCHHPISASSSPSKQQTTSLSLSQRRLSKSAMQVVHQICHQSTVMYPLRASFRDRAEPSSGGSSGPGWLLLPPSVRHAAHWFLFLPRTAHKLLCRTSPVLGVDGRASTNTMRARFYGRISGGRVIDPLDAAARWQDLHKPLRTGSITPLLLAEKKPGAVVVALLILERHDAASLGLCRL</sequence>
<dbReference type="InParanoid" id="G3JUW2"/>
<reference evidence="1 2" key="1">
    <citation type="journal article" date="2011" name="Genome Biol.">
        <title>Genome sequence of the insect pathogenic fungus Cordyceps militaris, a valued traditional Chinese medicine.</title>
        <authorList>
            <person name="Zheng P."/>
            <person name="Xia Y."/>
            <person name="Xiao G."/>
            <person name="Xiong C."/>
            <person name="Hu X."/>
            <person name="Zhang S."/>
            <person name="Zheng H."/>
            <person name="Huang Y."/>
            <person name="Zhou Y."/>
            <person name="Wang S."/>
            <person name="Zhao G.P."/>
            <person name="Liu X."/>
            <person name="St Leger R.J."/>
            <person name="Wang C."/>
        </authorList>
    </citation>
    <scope>NUCLEOTIDE SEQUENCE [LARGE SCALE GENOMIC DNA]</scope>
    <source>
        <strain evidence="1 2">CM01</strain>
    </source>
</reference>
<accession>G3JUW2</accession>
<evidence type="ECO:0000313" key="1">
    <source>
        <dbReference type="EMBL" id="EGX87642.1"/>
    </source>
</evidence>
<dbReference type="GeneID" id="18171605"/>
<dbReference type="HOGENOM" id="CLU_1288845_0_0_1"/>
<dbReference type="RefSeq" id="XP_006674799.1">
    <property type="nucleotide sequence ID" value="XM_006674736.1"/>
</dbReference>
<dbReference type="VEuPathDB" id="FungiDB:CCM_09603"/>
<name>G3JUW2_CORMM</name>
<protein>
    <submittedName>
        <fullName evidence="1">Uncharacterized protein</fullName>
    </submittedName>
</protein>
<dbReference type="Proteomes" id="UP000001610">
    <property type="component" value="Unassembled WGS sequence"/>
</dbReference>
<dbReference type="AlphaFoldDB" id="G3JUW2"/>
<keyword evidence="2" id="KW-1185">Reference proteome</keyword>
<organism evidence="1 2">
    <name type="scientific">Cordyceps militaris (strain CM01)</name>
    <name type="common">Caterpillar fungus</name>
    <dbReference type="NCBI Taxonomy" id="983644"/>
    <lineage>
        <taxon>Eukaryota</taxon>
        <taxon>Fungi</taxon>
        <taxon>Dikarya</taxon>
        <taxon>Ascomycota</taxon>
        <taxon>Pezizomycotina</taxon>
        <taxon>Sordariomycetes</taxon>
        <taxon>Hypocreomycetidae</taxon>
        <taxon>Hypocreales</taxon>
        <taxon>Cordycipitaceae</taxon>
        <taxon>Cordyceps</taxon>
    </lineage>
</organism>
<evidence type="ECO:0000313" key="2">
    <source>
        <dbReference type="Proteomes" id="UP000001610"/>
    </source>
</evidence>
<gene>
    <name evidence="1" type="ORF">CCM_09603</name>
</gene>
<dbReference type="KEGG" id="cmt:CCM_09603"/>
<proteinExistence type="predicted"/>